<dbReference type="SMART" id="SM00318">
    <property type="entry name" value="SNc"/>
    <property type="match status" value="1"/>
</dbReference>
<organism evidence="2 3">
    <name type="scientific">Pontiella sulfatireligans</name>
    <dbReference type="NCBI Taxonomy" id="2750658"/>
    <lineage>
        <taxon>Bacteria</taxon>
        <taxon>Pseudomonadati</taxon>
        <taxon>Kiritimatiellota</taxon>
        <taxon>Kiritimatiellia</taxon>
        <taxon>Kiritimatiellales</taxon>
        <taxon>Pontiellaceae</taxon>
        <taxon>Pontiella</taxon>
    </lineage>
</organism>
<sequence>MKNEDYLYHYKALITAAYDGDTVTAELDLGLKAAIKGEKLRLHRINTPEVRGPEKVAGKVSRDYLRSRILGQTVLVETFKDKRGKYGRYLAEIWLPENGGYTNINDELVAQGFAEYKEY</sequence>
<evidence type="ECO:0000259" key="1">
    <source>
        <dbReference type="PROSITE" id="PS50830"/>
    </source>
</evidence>
<name>A0A6C2UU81_9BACT</name>
<reference evidence="2 3" key="1">
    <citation type="submission" date="2019-04" db="EMBL/GenBank/DDBJ databases">
        <authorList>
            <person name="Van Vliet M D."/>
        </authorList>
    </citation>
    <scope>NUCLEOTIDE SEQUENCE [LARGE SCALE GENOMIC DNA]</scope>
    <source>
        <strain evidence="2 3">F21</strain>
    </source>
</reference>
<protein>
    <submittedName>
        <fullName evidence="2">Thermonuclease</fullName>
    </submittedName>
</protein>
<evidence type="ECO:0000313" key="3">
    <source>
        <dbReference type="Proteomes" id="UP000346198"/>
    </source>
</evidence>
<feature type="domain" description="TNase-like" evidence="1">
    <location>
        <begin position="8"/>
        <end position="119"/>
    </location>
</feature>
<dbReference type="PROSITE" id="PS50830">
    <property type="entry name" value="TNASE_3"/>
    <property type="match status" value="1"/>
</dbReference>
<dbReference type="Gene3D" id="2.40.50.90">
    <property type="match status" value="1"/>
</dbReference>
<dbReference type="InterPro" id="IPR035437">
    <property type="entry name" value="SNase_OB-fold_sf"/>
</dbReference>
<dbReference type="Proteomes" id="UP000346198">
    <property type="component" value="Unassembled WGS sequence"/>
</dbReference>
<gene>
    <name evidence="2" type="primary">nucH</name>
    <name evidence="2" type="ORF">SCARR_04813</name>
</gene>
<dbReference type="InterPro" id="IPR016071">
    <property type="entry name" value="Staphylococal_nuclease_OB-fold"/>
</dbReference>
<dbReference type="Pfam" id="PF00565">
    <property type="entry name" value="SNase"/>
    <property type="match status" value="1"/>
</dbReference>
<keyword evidence="3" id="KW-1185">Reference proteome</keyword>
<dbReference type="AlphaFoldDB" id="A0A6C2UU81"/>
<dbReference type="EMBL" id="CAAHFH010000002">
    <property type="protein sequence ID" value="VGO22717.1"/>
    <property type="molecule type" value="Genomic_DNA"/>
</dbReference>
<accession>A0A6C2UU81</accession>
<dbReference type="RefSeq" id="WP_136064295.1">
    <property type="nucleotide sequence ID" value="NZ_CAAHFH010000002.1"/>
</dbReference>
<dbReference type="SUPFAM" id="SSF50199">
    <property type="entry name" value="Staphylococcal nuclease"/>
    <property type="match status" value="1"/>
</dbReference>
<proteinExistence type="predicted"/>
<evidence type="ECO:0000313" key="2">
    <source>
        <dbReference type="EMBL" id="VGO22717.1"/>
    </source>
</evidence>